<dbReference type="EMBL" id="CAJVQB010043493">
    <property type="protein sequence ID" value="CAG8831196.1"/>
    <property type="molecule type" value="Genomic_DNA"/>
</dbReference>
<dbReference type="Pfam" id="PF03101">
    <property type="entry name" value="FAR1"/>
    <property type="match status" value="1"/>
</dbReference>
<dbReference type="InterPro" id="IPR004330">
    <property type="entry name" value="FAR1_DNA_bnd_dom"/>
</dbReference>
<protein>
    <submittedName>
        <fullName evidence="2">23503_t:CDS:1</fullName>
    </submittedName>
</protein>
<name>A0ABN7WG22_GIGMA</name>
<dbReference type="Proteomes" id="UP000789901">
    <property type="component" value="Unassembled WGS sequence"/>
</dbReference>
<feature type="non-terminal residue" evidence="2">
    <location>
        <position position="1"/>
    </location>
</feature>
<comment type="caution">
    <text evidence="2">The sequence shown here is derived from an EMBL/GenBank/DDBJ whole genome shotgun (WGS) entry which is preliminary data.</text>
</comment>
<gene>
    <name evidence="2" type="ORF">GMARGA_LOCUS30584</name>
</gene>
<reference evidence="2 3" key="1">
    <citation type="submission" date="2021-06" db="EMBL/GenBank/DDBJ databases">
        <authorList>
            <person name="Kallberg Y."/>
            <person name="Tangrot J."/>
            <person name="Rosling A."/>
        </authorList>
    </citation>
    <scope>NUCLEOTIDE SEQUENCE [LARGE SCALE GENOMIC DNA]</scope>
    <source>
        <strain evidence="2 3">120-4 pot B 10/14</strain>
    </source>
</reference>
<evidence type="ECO:0000313" key="2">
    <source>
        <dbReference type="EMBL" id="CAG8831196.1"/>
    </source>
</evidence>
<feature type="domain" description="FAR1" evidence="1">
    <location>
        <begin position="54"/>
        <end position="142"/>
    </location>
</feature>
<evidence type="ECO:0000259" key="1">
    <source>
        <dbReference type="Pfam" id="PF03101"/>
    </source>
</evidence>
<accession>A0ABN7WG22</accession>
<proteinExistence type="predicted"/>
<keyword evidence="3" id="KW-1185">Reference proteome</keyword>
<dbReference type="PANTHER" id="PTHR46328:SF35">
    <property type="entry name" value="PROTEIN FAR1-RELATED SEQUENCE 5-LIKE"/>
    <property type="match status" value="1"/>
</dbReference>
<evidence type="ECO:0000313" key="3">
    <source>
        <dbReference type="Proteomes" id="UP000789901"/>
    </source>
</evidence>
<organism evidence="2 3">
    <name type="scientific">Gigaspora margarita</name>
    <dbReference type="NCBI Taxonomy" id="4874"/>
    <lineage>
        <taxon>Eukaryota</taxon>
        <taxon>Fungi</taxon>
        <taxon>Fungi incertae sedis</taxon>
        <taxon>Mucoromycota</taxon>
        <taxon>Glomeromycotina</taxon>
        <taxon>Glomeromycetes</taxon>
        <taxon>Diversisporales</taxon>
        <taxon>Gigasporaceae</taxon>
        <taxon>Gigaspora</taxon>
    </lineage>
</organism>
<dbReference type="PANTHER" id="PTHR46328">
    <property type="entry name" value="FAR-RED IMPAIRED RESPONSIVE (FAR1) FAMILY PROTEIN-RELATED"/>
    <property type="match status" value="1"/>
</dbReference>
<sequence>LLYRDWSSTSKNTKIIASSKVYVDANNKIENKPSYDFSTLSIGYTFQNWDNVDSFFEAYGRQFGFSIIKKRVKRDNNIIRYRALGCEFGGKYSPKKNVDINTHHDRWSKRQGCEWHVNLNFSKDATCIIVTTFVNIHNHELHSEISKYGTKFRSIGKDALEDIEFYTKNGHLSITTQCQLLKAKYSDTVFLDTDIANAIQHFKVKS</sequence>